<keyword evidence="3" id="KW-1185">Reference proteome</keyword>
<protein>
    <submittedName>
        <fullName evidence="2">Cobalamin-independent synthase, Catalytic domain</fullName>
    </submittedName>
</protein>
<dbReference type="OrthoDB" id="5242426at2"/>
<evidence type="ECO:0000313" key="2">
    <source>
        <dbReference type="EMBL" id="SDH73001.1"/>
    </source>
</evidence>
<dbReference type="InterPro" id="IPR038071">
    <property type="entry name" value="UROD/MetE-like_sf"/>
</dbReference>
<dbReference type="EMBL" id="FNDN01000003">
    <property type="protein sequence ID" value="SDH73001.1"/>
    <property type="molecule type" value="Genomic_DNA"/>
</dbReference>
<dbReference type="InterPro" id="IPR002629">
    <property type="entry name" value="Met_Synth_C/arc"/>
</dbReference>
<name>A0A1G8ESV4_9NOCA</name>
<dbReference type="SUPFAM" id="SSF51726">
    <property type="entry name" value="UROD/MetE-like"/>
    <property type="match status" value="1"/>
</dbReference>
<dbReference type="GO" id="GO:0003871">
    <property type="term" value="F:5-methyltetrahydropteroyltriglutamate-homocysteine S-methyltransferase activity"/>
    <property type="evidence" value="ECO:0007669"/>
    <property type="project" value="InterPro"/>
</dbReference>
<accession>A0A1G8ESV4</accession>
<dbReference type="RefSeq" id="WP_072736384.1">
    <property type="nucleotide sequence ID" value="NZ_CP048813.1"/>
</dbReference>
<proteinExistence type="predicted"/>
<dbReference type="Pfam" id="PF01717">
    <property type="entry name" value="Meth_synt_2"/>
    <property type="match status" value="1"/>
</dbReference>
<evidence type="ECO:0000259" key="1">
    <source>
        <dbReference type="Pfam" id="PF01717"/>
    </source>
</evidence>
<organism evidence="2 3">
    <name type="scientific">Rhodococcus triatomae</name>
    <dbReference type="NCBI Taxonomy" id="300028"/>
    <lineage>
        <taxon>Bacteria</taxon>
        <taxon>Bacillati</taxon>
        <taxon>Actinomycetota</taxon>
        <taxon>Actinomycetes</taxon>
        <taxon>Mycobacteriales</taxon>
        <taxon>Nocardiaceae</taxon>
        <taxon>Rhodococcus</taxon>
    </lineage>
</organism>
<gene>
    <name evidence="2" type="ORF">SAMN05444695_10354</name>
</gene>
<feature type="domain" description="Cobalamin-independent methionine synthase MetE C-terminal/archaeal" evidence="1">
    <location>
        <begin position="12"/>
        <end position="330"/>
    </location>
</feature>
<dbReference type="AlphaFoldDB" id="A0A1G8ESV4"/>
<dbReference type="GO" id="GO:0008270">
    <property type="term" value="F:zinc ion binding"/>
    <property type="evidence" value="ECO:0007669"/>
    <property type="project" value="InterPro"/>
</dbReference>
<sequence>MTTPQSPAGRVTGIGSWPGTDAREAANVVTGELDSLPHLVELPARGLGADMIGRAAALLVDLPLDVSTTAYQVASHRGSVARRASDLLNQDLDALEETWESAGLRGSGRLVKVQSVGPLTLAANIELSTGRRVLTDSGAVRDFAESLTEGVSRHAAEVARRLGAPVLVQFDEPSLPAVLAGSLSGRSRFETVPAVPEPEALAVLDAAIAGAGPDVVVHCCAENLPADLLRRSGARAVSFDLSTVSSHDLDGIGELLDAGKDLVLGVVPTSVPGTSPTWRDCADPVVALVDRLGFPRTVLRTQVGVSPACGLAGASESWARQALRLASDVGRAFRDDPEAL</sequence>
<dbReference type="GO" id="GO:0009086">
    <property type="term" value="P:methionine biosynthetic process"/>
    <property type="evidence" value="ECO:0007669"/>
    <property type="project" value="InterPro"/>
</dbReference>
<evidence type="ECO:0000313" key="3">
    <source>
        <dbReference type="Proteomes" id="UP000183263"/>
    </source>
</evidence>
<dbReference type="Proteomes" id="UP000183263">
    <property type="component" value="Unassembled WGS sequence"/>
</dbReference>
<dbReference type="CDD" id="cd03310">
    <property type="entry name" value="CIMS_like"/>
    <property type="match status" value="1"/>
</dbReference>
<dbReference type="Gene3D" id="3.20.20.210">
    <property type="match status" value="1"/>
</dbReference>
<reference evidence="2 3" key="1">
    <citation type="submission" date="2016-10" db="EMBL/GenBank/DDBJ databases">
        <authorList>
            <person name="de Groot N.N."/>
        </authorList>
    </citation>
    <scope>NUCLEOTIDE SEQUENCE [LARGE SCALE GENOMIC DNA]</scope>
    <source>
        <strain evidence="2 3">DSM 44892</strain>
    </source>
</reference>